<feature type="compositionally biased region" description="Low complexity" evidence="5">
    <location>
        <begin position="241"/>
        <end position="250"/>
    </location>
</feature>
<dbReference type="PROSITE" id="PS50023">
    <property type="entry name" value="LIM_DOMAIN_2"/>
    <property type="match status" value="1"/>
</dbReference>
<name>A0A3B5KLE0_TAKRU</name>
<keyword evidence="1 4" id="KW-0479">Metal-binding</keyword>
<gene>
    <name evidence="7" type="primary">scel</name>
</gene>
<proteinExistence type="predicted"/>
<feature type="region of interest" description="Disordered" evidence="5">
    <location>
        <begin position="231"/>
        <end position="315"/>
    </location>
</feature>
<dbReference type="OrthoDB" id="9908139at2759"/>
<dbReference type="GeneTree" id="ENSGT00530000063872"/>
<evidence type="ECO:0000256" key="3">
    <source>
        <dbReference type="ARBA" id="ARBA00023038"/>
    </source>
</evidence>
<feature type="domain" description="LIM zinc-binding" evidence="6">
    <location>
        <begin position="368"/>
        <end position="434"/>
    </location>
</feature>
<dbReference type="GO" id="GO:0008544">
    <property type="term" value="P:epidermis development"/>
    <property type="evidence" value="ECO:0007669"/>
    <property type="project" value="TreeGrafter"/>
</dbReference>
<dbReference type="GeneID" id="105416846"/>
<feature type="compositionally biased region" description="Low complexity" evidence="5">
    <location>
        <begin position="179"/>
        <end position="192"/>
    </location>
</feature>
<dbReference type="Proteomes" id="UP000005226">
    <property type="component" value="Chromosome 1"/>
</dbReference>
<evidence type="ECO:0000256" key="4">
    <source>
        <dbReference type="PROSITE-ProRule" id="PRU00125"/>
    </source>
</evidence>
<dbReference type="InterPro" id="IPR001781">
    <property type="entry name" value="Znf_LIM"/>
</dbReference>
<accession>A0A3B5KLE0</accession>
<dbReference type="RefSeq" id="XP_011604997.2">
    <property type="nucleotide sequence ID" value="XM_011606695.2"/>
</dbReference>
<evidence type="ECO:0000313" key="8">
    <source>
        <dbReference type="Proteomes" id="UP000005226"/>
    </source>
</evidence>
<reference evidence="7" key="3">
    <citation type="submission" date="2025-09" db="UniProtKB">
        <authorList>
            <consortium name="Ensembl"/>
        </authorList>
    </citation>
    <scope>IDENTIFICATION</scope>
</reference>
<evidence type="ECO:0000313" key="7">
    <source>
        <dbReference type="Ensembl" id="ENSTRUP00000056134.2"/>
    </source>
</evidence>
<evidence type="ECO:0000256" key="1">
    <source>
        <dbReference type="ARBA" id="ARBA00022723"/>
    </source>
</evidence>
<evidence type="ECO:0000256" key="5">
    <source>
        <dbReference type="SAM" id="MobiDB-lite"/>
    </source>
</evidence>
<keyword evidence="3 4" id="KW-0440">LIM domain</keyword>
<dbReference type="KEGG" id="tru:105416846"/>
<dbReference type="AlphaFoldDB" id="A0A3B5KLE0"/>
<dbReference type="SMART" id="SM00132">
    <property type="entry name" value="LIM"/>
    <property type="match status" value="1"/>
</dbReference>
<feature type="compositionally biased region" description="Low complexity" evidence="5">
    <location>
        <begin position="86"/>
        <end position="99"/>
    </location>
</feature>
<reference evidence="7 8" key="1">
    <citation type="journal article" date="2011" name="Genome Biol. Evol.">
        <title>Integration of the genetic map and genome assembly of fugu facilitates insights into distinct features of genome evolution in teleosts and mammals.</title>
        <authorList>
            <person name="Kai W."/>
            <person name="Kikuchi K."/>
            <person name="Tohari S."/>
            <person name="Chew A.K."/>
            <person name="Tay A."/>
            <person name="Fujiwara A."/>
            <person name="Hosoya S."/>
            <person name="Suetake H."/>
            <person name="Naruse K."/>
            <person name="Brenner S."/>
            <person name="Suzuki Y."/>
            <person name="Venkatesh B."/>
        </authorList>
    </citation>
    <scope>NUCLEOTIDE SEQUENCE [LARGE SCALE GENOMIC DNA]</scope>
</reference>
<evidence type="ECO:0000256" key="2">
    <source>
        <dbReference type="ARBA" id="ARBA00022833"/>
    </source>
</evidence>
<dbReference type="InParanoid" id="A0A3B5KLE0"/>
<dbReference type="Ensembl" id="ENSTRUT00000056021.2">
    <property type="protein sequence ID" value="ENSTRUP00000056134.2"/>
    <property type="gene ID" value="ENSTRUG00000022737.2"/>
</dbReference>
<dbReference type="GO" id="GO:0046872">
    <property type="term" value="F:metal ion binding"/>
    <property type="evidence" value="ECO:0007669"/>
    <property type="project" value="UniProtKB-KW"/>
</dbReference>
<organism evidence="7 8">
    <name type="scientific">Takifugu rubripes</name>
    <name type="common">Japanese pufferfish</name>
    <name type="synonym">Fugu rubripes</name>
    <dbReference type="NCBI Taxonomy" id="31033"/>
    <lineage>
        <taxon>Eukaryota</taxon>
        <taxon>Metazoa</taxon>
        <taxon>Chordata</taxon>
        <taxon>Craniata</taxon>
        <taxon>Vertebrata</taxon>
        <taxon>Euteleostomi</taxon>
        <taxon>Actinopterygii</taxon>
        <taxon>Neopterygii</taxon>
        <taxon>Teleostei</taxon>
        <taxon>Neoteleostei</taxon>
        <taxon>Acanthomorphata</taxon>
        <taxon>Eupercaria</taxon>
        <taxon>Tetraodontiformes</taxon>
        <taxon>Tetradontoidea</taxon>
        <taxon>Tetraodontidae</taxon>
        <taxon>Takifugu</taxon>
    </lineage>
</organism>
<evidence type="ECO:0000259" key="6">
    <source>
        <dbReference type="PROSITE" id="PS50023"/>
    </source>
</evidence>
<feature type="region of interest" description="Disordered" evidence="5">
    <location>
        <begin position="136"/>
        <end position="155"/>
    </location>
</feature>
<keyword evidence="8" id="KW-1185">Reference proteome</keyword>
<feature type="compositionally biased region" description="Basic and acidic residues" evidence="5">
    <location>
        <begin position="145"/>
        <end position="155"/>
    </location>
</feature>
<dbReference type="CTD" id="8796"/>
<feature type="compositionally biased region" description="Basic and acidic residues" evidence="5">
    <location>
        <begin position="305"/>
        <end position="315"/>
    </location>
</feature>
<dbReference type="PANTHER" id="PTHR15468:SF7">
    <property type="entry name" value="SCIELLIN"/>
    <property type="match status" value="1"/>
</dbReference>
<dbReference type="PANTHER" id="PTHR15468">
    <property type="entry name" value="ZNF185"/>
    <property type="match status" value="1"/>
</dbReference>
<feature type="region of interest" description="Disordered" evidence="5">
    <location>
        <begin position="74"/>
        <end position="121"/>
    </location>
</feature>
<feature type="compositionally biased region" description="Low complexity" evidence="5">
    <location>
        <begin position="108"/>
        <end position="121"/>
    </location>
</feature>
<dbReference type="Gene3D" id="2.10.110.10">
    <property type="entry name" value="Cysteine Rich Protein"/>
    <property type="match status" value="1"/>
</dbReference>
<keyword evidence="2 4" id="KW-0862">Zinc</keyword>
<dbReference type="GO" id="GO:0005737">
    <property type="term" value="C:cytoplasm"/>
    <property type="evidence" value="ECO:0007669"/>
    <property type="project" value="TreeGrafter"/>
</dbReference>
<feature type="region of interest" description="Disordered" evidence="5">
    <location>
        <begin position="166"/>
        <end position="195"/>
    </location>
</feature>
<protein>
    <recommendedName>
        <fullName evidence="6">LIM zinc-binding domain-containing protein</fullName>
    </recommendedName>
</protein>
<dbReference type="OMA" id="NCFEITR"/>
<feature type="compositionally biased region" description="Low complexity" evidence="5">
    <location>
        <begin position="272"/>
        <end position="304"/>
    </location>
</feature>
<dbReference type="InterPro" id="IPR052621">
    <property type="entry name" value="Cell_Prolif/Cornif_Regul"/>
</dbReference>
<sequence>MSKYSTSKSYSLLSDSSWIKKAEDENEIIDRDNNFGVSVLSHYKSNETLSPEPDAFTTTTSTRSASVQALAKRFSASEDDLGSSDSPTSRLSYTRSYTTQTCRDEPRSSTTTTVTNNGTSETTITTTTQTLRSSVIGSPTQTFNERVKSSSKGAEDKLYQTLIPSSIKGDFSPSDSQKTVSSTETVRVSSISDSSAEDKLYDTLLPSTIRTDYSPTDSKTSVFTSKTVTVKSNPDEDDLKTTTITRTPSTPEDQLYDTLLPRSITSPNGEQTSSFSTRRTSSYSSYTDDSPTTRTTSYTISSSRPSDDFTSDQKRYSYTKSSSSYNDISSPTSSIITTRTSRSDDMLSDPFYTRSSSVRSDRIVHEKDLCTQCRKPFDATAKMVLPEMKINCHATCFKCEVCNSTLGHMKAGDSLWIYRSMVHCDNCFDITREKWRH</sequence>
<dbReference type="STRING" id="31033.ENSTRUP00000056134"/>
<reference evidence="7" key="2">
    <citation type="submission" date="2025-08" db="UniProtKB">
        <authorList>
            <consortium name="Ensembl"/>
        </authorList>
    </citation>
    <scope>IDENTIFICATION</scope>
</reference>
<dbReference type="PROSITE" id="PS00478">
    <property type="entry name" value="LIM_DOMAIN_1"/>
    <property type="match status" value="1"/>
</dbReference>